<evidence type="ECO:0000313" key="2">
    <source>
        <dbReference type="WBParaSite" id="Pan_g15466.t1"/>
    </source>
</evidence>
<proteinExistence type="predicted"/>
<keyword evidence="1" id="KW-1185">Reference proteome</keyword>
<name>A0A7E4ZSV1_PANRE</name>
<dbReference type="AlphaFoldDB" id="A0A7E4ZSV1"/>
<dbReference type="Proteomes" id="UP000492821">
    <property type="component" value="Unassembled WGS sequence"/>
</dbReference>
<sequence length="240" mass="25965">MCVGQVLTQVRTQIQLHQITPNEIENKVLSSCAPYKAQIQPLITASHAIQEAYSGQTTGYLAQFPQAVQDVISNGSALQVLIQNDPSLLNNTAELGPKVKAFTGLIRALSDSDREAVVKELPFLAPVLLSNGSQYATYNSFLNNVDAFTSGESYDKDELLSELNSIHGYFVSVIPQAIDHFYDLIQNATIPEDIVNDNELNAFIKTATSLGQKYGGAFINSGKLAFLLASGISGVFVFTS</sequence>
<evidence type="ECO:0000313" key="1">
    <source>
        <dbReference type="Proteomes" id="UP000492821"/>
    </source>
</evidence>
<protein>
    <submittedName>
        <fullName evidence="2">WSN domain-containing protein</fullName>
    </submittedName>
</protein>
<reference evidence="2" key="2">
    <citation type="submission" date="2020-10" db="UniProtKB">
        <authorList>
            <consortium name="WormBaseParasite"/>
        </authorList>
    </citation>
    <scope>IDENTIFICATION</scope>
</reference>
<accession>A0A7E4ZSV1</accession>
<dbReference type="WBParaSite" id="Pan_g15466.t1">
    <property type="protein sequence ID" value="Pan_g15466.t1"/>
    <property type="gene ID" value="Pan_g15466"/>
</dbReference>
<reference evidence="1" key="1">
    <citation type="journal article" date="2013" name="Genetics">
        <title>The draft genome and transcriptome of Panagrellus redivivus are shaped by the harsh demands of a free-living lifestyle.</title>
        <authorList>
            <person name="Srinivasan J."/>
            <person name="Dillman A.R."/>
            <person name="Macchietto M.G."/>
            <person name="Heikkinen L."/>
            <person name="Lakso M."/>
            <person name="Fracchia K.M."/>
            <person name="Antoshechkin I."/>
            <person name="Mortazavi A."/>
            <person name="Wong G."/>
            <person name="Sternberg P.W."/>
        </authorList>
    </citation>
    <scope>NUCLEOTIDE SEQUENCE [LARGE SCALE GENOMIC DNA]</scope>
    <source>
        <strain evidence="1">MT8872</strain>
    </source>
</reference>
<organism evidence="1 2">
    <name type="scientific">Panagrellus redivivus</name>
    <name type="common">Microworm</name>
    <dbReference type="NCBI Taxonomy" id="6233"/>
    <lineage>
        <taxon>Eukaryota</taxon>
        <taxon>Metazoa</taxon>
        <taxon>Ecdysozoa</taxon>
        <taxon>Nematoda</taxon>
        <taxon>Chromadorea</taxon>
        <taxon>Rhabditida</taxon>
        <taxon>Tylenchina</taxon>
        <taxon>Panagrolaimomorpha</taxon>
        <taxon>Panagrolaimoidea</taxon>
        <taxon>Panagrolaimidae</taxon>
        <taxon>Panagrellus</taxon>
    </lineage>
</organism>